<evidence type="ECO:0000313" key="2">
    <source>
        <dbReference type="Proteomes" id="UP001604335"/>
    </source>
</evidence>
<reference evidence="2" key="1">
    <citation type="journal article" date="2024" name="Algal Res.">
        <title>Biochemical, toxicological and genomic investigation of a high-biomass producing Limnothrix strain isolated from Italian shallow drinking water reservoir.</title>
        <authorList>
            <person name="Simonazzi M."/>
            <person name="Shishido T.K."/>
            <person name="Delbaje E."/>
            <person name="Wahlsten M."/>
            <person name="Fewer D.P."/>
            <person name="Sivonen K."/>
            <person name="Pezzolesi L."/>
            <person name="Pistocchi R."/>
        </authorList>
    </citation>
    <scope>NUCLEOTIDE SEQUENCE [LARGE SCALE GENOMIC DNA]</scope>
    <source>
        <strain evidence="2">LRLZ20PSL1</strain>
    </source>
</reference>
<dbReference type="RefSeq" id="WP_393014294.1">
    <property type="nucleotide sequence ID" value="NZ_JAZAQF010000081.1"/>
</dbReference>
<accession>A0ABW7CCU4</accession>
<organism evidence="1 2">
    <name type="scientific">Limnothrix redekei LRLZ20PSL1</name>
    <dbReference type="NCBI Taxonomy" id="3112953"/>
    <lineage>
        <taxon>Bacteria</taxon>
        <taxon>Bacillati</taxon>
        <taxon>Cyanobacteriota</taxon>
        <taxon>Cyanophyceae</taxon>
        <taxon>Pseudanabaenales</taxon>
        <taxon>Pseudanabaenaceae</taxon>
        <taxon>Limnothrix</taxon>
    </lineage>
</organism>
<proteinExistence type="predicted"/>
<dbReference type="Proteomes" id="UP001604335">
    <property type="component" value="Unassembled WGS sequence"/>
</dbReference>
<comment type="caution">
    <text evidence="1">The sequence shown here is derived from an EMBL/GenBank/DDBJ whole genome shotgun (WGS) entry which is preliminary data.</text>
</comment>
<protein>
    <submittedName>
        <fullName evidence="1">Uncharacterized protein</fullName>
    </submittedName>
</protein>
<sequence length="89" mass="9737">MNPWLSRQPANQPGASHAGESELQFGIVPVSQRVSQWPFAAAFPHCFFQILVSSMASGAAQTPIAQFSQPFSIGFYFPHPSARFLRSAI</sequence>
<keyword evidence="2" id="KW-1185">Reference proteome</keyword>
<gene>
    <name evidence="1" type="ORF">VPK24_14025</name>
</gene>
<evidence type="ECO:0000313" key="1">
    <source>
        <dbReference type="EMBL" id="MFG3818762.1"/>
    </source>
</evidence>
<name>A0ABW7CCU4_9CYAN</name>
<dbReference type="EMBL" id="JAZAQF010000081">
    <property type="protein sequence ID" value="MFG3818762.1"/>
    <property type="molecule type" value="Genomic_DNA"/>
</dbReference>